<dbReference type="InterPro" id="IPR000595">
    <property type="entry name" value="cNMP-bd_dom"/>
</dbReference>
<keyword evidence="1" id="KW-0472">Membrane</keyword>
<dbReference type="GO" id="GO:0005242">
    <property type="term" value="F:inward rectifier potassium channel activity"/>
    <property type="evidence" value="ECO:0007669"/>
    <property type="project" value="TreeGrafter"/>
</dbReference>
<evidence type="ECO:0000256" key="1">
    <source>
        <dbReference type="SAM" id="Phobius"/>
    </source>
</evidence>
<feature type="transmembrane region" description="Helical" evidence="1">
    <location>
        <begin position="105"/>
        <end position="128"/>
    </location>
</feature>
<accession>A0AAW1JIG6</accession>
<dbReference type="SUPFAM" id="SSF51206">
    <property type="entry name" value="cAMP-binding domain-like"/>
    <property type="match status" value="3"/>
</dbReference>
<dbReference type="SMART" id="SM00100">
    <property type="entry name" value="cNMP"/>
    <property type="match status" value="3"/>
</dbReference>
<organism evidence="3 4">
    <name type="scientific">Popillia japonica</name>
    <name type="common">Japanese beetle</name>
    <dbReference type="NCBI Taxonomy" id="7064"/>
    <lineage>
        <taxon>Eukaryota</taxon>
        <taxon>Metazoa</taxon>
        <taxon>Ecdysozoa</taxon>
        <taxon>Arthropoda</taxon>
        <taxon>Hexapoda</taxon>
        <taxon>Insecta</taxon>
        <taxon>Pterygota</taxon>
        <taxon>Neoptera</taxon>
        <taxon>Endopterygota</taxon>
        <taxon>Coleoptera</taxon>
        <taxon>Polyphaga</taxon>
        <taxon>Scarabaeiformia</taxon>
        <taxon>Scarabaeidae</taxon>
        <taxon>Rutelinae</taxon>
        <taxon>Popillia</taxon>
    </lineage>
</organism>
<dbReference type="CDD" id="cd00038">
    <property type="entry name" value="CAP_ED"/>
    <property type="match status" value="2"/>
</dbReference>
<feature type="transmembrane region" description="Helical" evidence="1">
    <location>
        <begin position="1083"/>
        <end position="1105"/>
    </location>
</feature>
<dbReference type="SUPFAM" id="SSF81324">
    <property type="entry name" value="Voltage-gated potassium channels"/>
    <property type="match status" value="2"/>
</dbReference>
<proteinExistence type="predicted"/>
<feature type="domain" description="Cyclic nucleotide-binding" evidence="2">
    <location>
        <begin position="862"/>
        <end position="926"/>
    </location>
</feature>
<evidence type="ECO:0000313" key="4">
    <source>
        <dbReference type="Proteomes" id="UP001458880"/>
    </source>
</evidence>
<evidence type="ECO:0000313" key="3">
    <source>
        <dbReference type="EMBL" id="KAK9703895.1"/>
    </source>
</evidence>
<dbReference type="PANTHER" id="PTHR10217">
    <property type="entry name" value="VOLTAGE AND LIGAND GATED POTASSIUM CHANNEL"/>
    <property type="match status" value="1"/>
</dbReference>
<feature type="transmembrane region" description="Helical" evidence="1">
    <location>
        <begin position="1145"/>
        <end position="1170"/>
    </location>
</feature>
<feature type="transmembrane region" description="Helical" evidence="1">
    <location>
        <begin position="758"/>
        <end position="779"/>
    </location>
</feature>
<dbReference type="InterPro" id="IPR050818">
    <property type="entry name" value="KCNH_animal-type"/>
</dbReference>
<feature type="transmembrane region" description="Helical" evidence="1">
    <location>
        <begin position="1216"/>
        <end position="1238"/>
    </location>
</feature>
<dbReference type="EMBL" id="JASPKY010000361">
    <property type="protein sequence ID" value="KAK9703895.1"/>
    <property type="molecule type" value="Genomic_DNA"/>
</dbReference>
<dbReference type="GO" id="GO:0005886">
    <property type="term" value="C:plasma membrane"/>
    <property type="evidence" value="ECO:0007669"/>
    <property type="project" value="TreeGrafter"/>
</dbReference>
<protein>
    <submittedName>
        <fullName evidence="3">Cyclic nucleotide-binding domain</fullName>
    </submittedName>
</protein>
<dbReference type="Gene3D" id="1.10.287.630">
    <property type="entry name" value="Helix hairpin bin"/>
    <property type="match status" value="1"/>
</dbReference>
<feature type="transmembrane region" description="Helical" evidence="1">
    <location>
        <begin position="182"/>
        <end position="201"/>
    </location>
</feature>
<feature type="domain" description="Cyclic nucleotide-binding" evidence="2">
    <location>
        <begin position="1320"/>
        <end position="1422"/>
    </location>
</feature>
<dbReference type="PANTHER" id="PTHR10217:SF435">
    <property type="entry name" value="POTASSIUM VOLTAGE-GATED CHANNEL PROTEIN EAG"/>
    <property type="match status" value="1"/>
</dbReference>
<sequence length="1454" mass="168707">MLYRKRIQYAKWATSDEVPKYDIAVEGSEKATTVMKLKNQWKAISSFQSKGRKQDIDWSKIDRSFSSNYLNTLVITDSMGLKRKMICLSTECPFVMDPDSSFKRFLNYLITAAAVIQILILPYVMFFLSAISSRLLRLMVIIDMLYWLDIYLKLSTAVKVSNTITLVRPRDIIQYQFKQNSFILDIISAFPLYYILVFLNIRSQLVRLSSILRLLRFAEIFKLISEKEKDLTIDSIYVRGIKYLAVYLHEYSGLYLVLHVDTYQHQDEITMFKVIMKRRFVHKELKQRLLKILEFNWLFNEGAEIQGKRGILSEASREIRTEIINERFISCFKLVPLLKDLPEELLNKLSLQAEVIILPPDTYVQNVNVMSHNLYIILRGYCEMNSMLPGDAEREAKIILKRGDILAVIETLHRIRIFGSIVSITAIELLSINYEAFIDIFQSYRSEYLFLQNALKYHMSQFESILLRKGCRLPEMKTTECSLGRVKTFRYLANLTKNKKQRRRQHDSSDEAFKSLGPWMFLRFFLLKKTINPKGIFFIVWEVIRCSCVLMEVVISVMHLSFPLSLEIKQIVLIFRAVGLIDMYIRLHCQYYNKHGIIVKHQLYTAQNYIKTSFIIDFIANLTLDWIWGLDISGRGKSTQASIIVRLLLRPLALYRVFEGITFLQDILDWSSASTILKIKTAIIVFVILGFLSNVLMITTCKFDSNYETCTEAQYINTSVFANSTNTLAVFLKALFFNVESLTHSVSGVFGVENNKEIVYFIVIQCILYCLRCIILAIYTSTGIGGNVNLSTHQARMKQFLSFAKDLLLEETLTQSVVQHYEHVWKATLGTSISIISSKFNLYLRIQFVCFLYETSLRNTRLFAYAPPAIIQRLAPSLNEVHFKRGGIIIRINDVQKYLYFVYKGEVDIIVADTVLTTLGVGGVFGCFHKNGIFRQTFTAVGKTHTILLTLNSIKLNEIMQEWDDKQSEEALRQIRLLNVEYMVSLSSTGSFSTNLADRRISESRYDKVVERVNNYINVEGFWYWLFDYMLNVHCAAITSIANMAFICIYLNREILLGFHIAYVDPNTGILELRSRKIVTRYLTTEFALDLFSCFPIEFLVQFVIPKFTKLSTFNRVFRFLLMSKYYRTCKQKLILSKHLRWSYLIYWSMIRLQLIASIWFIVACLHTCYHVTDRIGRPIAVSNSSDSALVGYTYTINILSTTGLRETIPYNMKQLGVSIFMALFAQIMIASMASGLANMVIIDQNTMANFEHKITKMKIYLTGRHLSSALLNKVWEYYILLWKLQKGECLPLLITEAPSYLKQDVMLHLFGYHLENHFLFAKTHKDFIRQLVTLLERRVFLPGNVVVEKGDMDSTMYFIHSGQVGAFDRQGSEEKQCYVLNSDMSFGEAQGIYNIPYKLTYKALSVTFILALRQPAWMYLLKWFPASDETITKEAVEHNLKDVIYDYYSYGGR</sequence>
<dbReference type="InterPro" id="IPR014710">
    <property type="entry name" value="RmlC-like_jellyroll"/>
</dbReference>
<dbReference type="Pfam" id="PF00027">
    <property type="entry name" value="cNMP_binding"/>
    <property type="match status" value="1"/>
</dbReference>
<dbReference type="GO" id="GO:0042391">
    <property type="term" value="P:regulation of membrane potential"/>
    <property type="evidence" value="ECO:0007669"/>
    <property type="project" value="TreeGrafter"/>
</dbReference>
<evidence type="ECO:0000259" key="2">
    <source>
        <dbReference type="PROSITE" id="PS50042"/>
    </source>
</evidence>
<feature type="transmembrane region" description="Helical" evidence="1">
    <location>
        <begin position="720"/>
        <end position="737"/>
    </location>
</feature>
<keyword evidence="4" id="KW-1185">Reference proteome</keyword>
<reference evidence="3 4" key="1">
    <citation type="journal article" date="2024" name="BMC Genomics">
        <title>De novo assembly and annotation of Popillia japonica's genome with initial clues to its potential as an invasive pest.</title>
        <authorList>
            <person name="Cucini C."/>
            <person name="Boschi S."/>
            <person name="Funari R."/>
            <person name="Cardaioli E."/>
            <person name="Iannotti N."/>
            <person name="Marturano G."/>
            <person name="Paoli F."/>
            <person name="Bruttini M."/>
            <person name="Carapelli A."/>
            <person name="Frati F."/>
            <person name="Nardi F."/>
        </authorList>
    </citation>
    <scope>NUCLEOTIDE SEQUENCE [LARGE SCALE GENOMIC DNA]</scope>
    <source>
        <strain evidence="3">DMR45628</strain>
    </source>
</reference>
<gene>
    <name evidence="3" type="ORF">QE152_g29027</name>
</gene>
<dbReference type="InterPro" id="IPR018490">
    <property type="entry name" value="cNMP-bd_dom_sf"/>
</dbReference>
<keyword evidence="1" id="KW-0812">Transmembrane</keyword>
<dbReference type="Gene3D" id="2.60.120.10">
    <property type="entry name" value="Jelly Rolls"/>
    <property type="match status" value="3"/>
</dbReference>
<dbReference type="Proteomes" id="UP001458880">
    <property type="component" value="Unassembled WGS sequence"/>
</dbReference>
<name>A0AAW1JIG6_POPJA</name>
<dbReference type="PROSITE" id="PS50042">
    <property type="entry name" value="CNMP_BINDING_3"/>
    <property type="match status" value="3"/>
</dbReference>
<keyword evidence="1" id="KW-1133">Transmembrane helix</keyword>
<comment type="caution">
    <text evidence="3">The sequence shown here is derived from an EMBL/GenBank/DDBJ whole genome shotgun (WGS) entry which is preliminary data.</text>
</comment>
<feature type="transmembrane region" description="Helical" evidence="1">
    <location>
        <begin position="681"/>
        <end position="700"/>
    </location>
</feature>
<feature type="domain" description="Cyclic nucleotide-binding" evidence="2">
    <location>
        <begin position="337"/>
        <end position="441"/>
    </location>
</feature>